<sequence>MAPKPRDGDRSDSESDANTPIPPFSNPPANHPLFTTKYDTLDDLMEVLHDHAAKAHFSVVKGRSSNKVEDIGYTRFDILCQKGKIRPSEAHSRPSSTNKRGCKWQAVATALKRNGRKWSCELVDGATEHNDHPTPTESDDFVATRSFEPEHKALIASYLDRPAIKNREIAIELRRQFPGILFTSKQLRNARHRLRKQSRGGHTPFQLMMKLLDEKGIYYQVLWAKDSSNNEGVEMRKPEGLFWTTTWCEQQWVRYPWVQILINNERQEGFDWLMDAVNSPCAMPLLRSPKKWNKAAVAEVAIALAAQEELRIATQAQGQPIATPPSAQRAEEEDPVFEGQKRIANRVNPDPEQQGEPLPPVQGVVEYSMAGLYKLWVHMVYAATVEDFNLAWEKLQAYFPQQTAILKYLEESWLPRTTSPVGSINFYLKSFVVNGNTTVEELGTQSFAMVEAMERRIADATREQKNRILREYLGVPWLGKAPFTVSRKALKLVMKQYRLMLGAVKSNSNPRPSDLPPFPSSQPPDNGQSAASGRGRGRGRGSGSSGAARARGGNLRGSIRRVPSSQWNGWNTVKCARQRSRVKGGIRKRPAARRASRQVTQQVAEQAATQIELEMEELALELLAHALVAPLREWRAGAVWKIQYGETLPTVRRDILFAKHHSFRFIALNTLIRQQARGQRRFYVSKNHRTPLTKEALQEALADPDRPEAQAILNRIFRFAGVIKGTRPFWYRRRRECESFAHCLGVPSTFITLSPADLHWQSLYQHMPEYENWKALDELITGIYNVPETTPRDRMNGITPKADSYHGRSNLTKIEEEVIVQYVLDRDSRGLSPRPADVIDMANLLLQERDARHVGKNWTSRLIARRPELDTRFNHLYDYQRGLCENLAIIEPWFRRVANMRAKYGILDCDFYNFDETGFMMDMIRPGMVVTRSDRVGKLKAIQPGHREWATAICSIAGDGSVFFLAFVVFLKSCSILTSQPSISLSVSKQRIMCILDLGINRIEGINDALIRSRRQLPEFAAELVAAAVACEGGRVACPPMLNGAITAADDAMTASRDLVRVPGSVVVKGAALVLLEQHEALEDALEVNPGCDQPHIHGIFDRFLWMFPGQSESGKRLLVRFGSTGRQQKEVGILLEELQAALGRDGKRGNAILVVPGVDVLVLALSRHKEVLVQGLEWRTAPEFLAAMLLKKVRYVLAHDSNPSSIYRSKDVRRSTASVGHLDDLFLMDSQNSGASWGSNTKEVVELAWQARWEQQRASQQSTTRQRVLNRRIADEDPPALLFTDKALTRHEGLTKAQSSLLSQARIGDIGLRDYLFRVKVPEVRTPYCECGRGRETVEHLVVWCADPPLQRPWDGREIRSHRDLQTVLRGVGARSRRFVRKVLGWLMDSGRLLEYRLARRLELETVDGEG</sequence>
<feature type="compositionally biased region" description="Pro residues" evidence="2">
    <location>
        <begin position="513"/>
        <end position="522"/>
    </location>
</feature>
<dbReference type="Proteomes" id="UP000001056">
    <property type="component" value="Unassembled WGS sequence"/>
</dbReference>
<dbReference type="eggNOG" id="ENOG502RS68">
    <property type="taxonomic scope" value="Eukaryota"/>
</dbReference>
<dbReference type="Pfam" id="PF14214">
    <property type="entry name" value="Helitron_like_N"/>
    <property type="match status" value="1"/>
</dbReference>
<evidence type="ECO:0000256" key="2">
    <source>
        <dbReference type="SAM" id="MobiDB-lite"/>
    </source>
</evidence>
<evidence type="ECO:0000256" key="1">
    <source>
        <dbReference type="ARBA" id="ARBA00023125"/>
    </source>
</evidence>
<feature type="domain" description="HTH CENPB-type" evidence="3">
    <location>
        <begin position="803"/>
        <end position="872"/>
    </location>
</feature>
<keyword evidence="5" id="KW-1185">Reference proteome</keyword>
<name>Q2H762_CHAGB</name>
<dbReference type="PANTHER" id="PTHR47718">
    <property type="entry name" value="OS01G0519700 PROTEIN"/>
    <property type="match status" value="1"/>
</dbReference>
<keyword evidence="1" id="KW-0238">DNA-binding</keyword>
<gene>
    <name evidence="4" type="ORF">CHGG_05503</name>
</gene>
<dbReference type="PROSITE" id="PS51253">
    <property type="entry name" value="HTH_CENPB"/>
    <property type="match status" value="1"/>
</dbReference>
<dbReference type="InParanoid" id="Q2H762"/>
<dbReference type="InterPro" id="IPR006600">
    <property type="entry name" value="HTH_CenpB_DNA-bd_dom"/>
</dbReference>
<dbReference type="EMBL" id="CH408031">
    <property type="protein sequence ID" value="EAQ88884.1"/>
    <property type="molecule type" value="Genomic_DNA"/>
</dbReference>
<feature type="compositionally biased region" description="Pro residues" evidence="2">
    <location>
        <begin position="20"/>
        <end position="30"/>
    </location>
</feature>
<dbReference type="VEuPathDB" id="FungiDB:CHGG_05503"/>
<feature type="region of interest" description="Disordered" evidence="2">
    <location>
        <begin position="504"/>
        <end position="565"/>
    </location>
</feature>
<dbReference type="GO" id="GO:0003677">
    <property type="term" value="F:DNA binding"/>
    <property type="evidence" value="ECO:0007669"/>
    <property type="project" value="UniProtKB-KW"/>
</dbReference>
<dbReference type="HOGENOM" id="CLU_253584_0_0_1"/>
<evidence type="ECO:0000313" key="5">
    <source>
        <dbReference type="Proteomes" id="UP000001056"/>
    </source>
</evidence>
<reference evidence="5" key="1">
    <citation type="journal article" date="2015" name="Genome Announc.">
        <title>Draft genome sequence of the cellulolytic fungus Chaetomium globosum.</title>
        <authorList>
            <person name="Cuomo C.A."/>
            <person name="Untereiner W.A."/>
            <person name="Ma L.-J."/>
            <person name="Grabherr M."/>
            <person name="Birren B.W."/>
        </authorList>
    </citation>
    <scope>NUCLEOTIDE SEQUENCE [LARGE SCALE GENOMIC DNA]</scope>
    <source>
        <strain evidence="5">ATCC 6205 / CBS 148.51 / DSM 1962 / NBRC 6347 / NRRL 1970</strain>
    </source>
</reference>
<dbReference type="InterPro" id="IPR025476">
    <property type="entry name" value="Helitron_helicase-like"/>
</dbReference>
<proteinExistence type="predicted"/>
<dbReference type="OrthoDB" id="5231586at2759"/>
<dbReference type="RefSeq" id="XP_001221598.1">
    <property type="nucleotide sequence ID" value="XM_001221597.1"/>
</dbReference>
<dbReference type="GeneID" id="4390597"/>
<evidence type="ECO:0000259" key="3">
    <source>
        <dbReference type="PROSITE" id="PS51253"/>
    </source>
</evidence>
<feature type="region of interest" description="Disordered" evidence="2">
    <location>
        <begin position="1"/>
        <end position="33"/>
    </location>
</feature>
<feature type="compositionally biased region" description="Basic and acidic residues" evidence="2">
    <location>
        <begin position="1"/>
        <end position="13"/>
    </location>
</feature>
<protein>
    <recommendedName>
        <fullName evidence="3">HTH CENPB-type domain-containing protein</fullName>
    </recommendedName>
</protein>
<evidence type="ECO:0000313" key="4">
    <source>
        <dbReference type="EMBL" id="EAQ88884.1"/>
    </source>
</evidence>
<organism evidence="4 5">
    <name type="scientific">Chaetomium globosum (strain ATCC 6205 / CBS 148.51 / DSM 1962 / NBRC 6347 / NRRL 1970)</name>
    <name type="common">Soil fungus</name>
    <dbReference type="NCBI Taxonomy" id="306901"/>
    <lineage>
        <taxon>Eukaryota</taxon>
        <taxon>Fungi</taxon>
        <taxon>Dikarya</taxon>
        <taxon>Ascomycota</taxon>
        <taxon>Pezizomycotina</taxon>
        <taxon>Sordariomycetes</taxon>
        <taxon>Sordariomycetidae</taxon>
        <taxon>Sordariales</taxon>
        <taxon>Chaetomiaceae</taxon>
        <taxon>Chaetomium</taxon>
    </lineage>
</organism>
<accession>Q2H762</accession>